<dbReference type="Gene3D" id="2.60.40.10">
    <property type="entry name" value="Immunoglobulins"/>
    <property type="match status" value="1"/>
</dbReference>
<evidence type="ECO:0000256" key="2">
    <source>
        <dbReference type="SAM" id="Phobius"/>
    </source>
</evidence>
<evidence type="ECO:0000256" key="1">
    <source>
        <dbReference type="ARBA" id="ARBA00005431"/>
    </source>
</evidence>
<dbReference type="RefSeq" id="XP_054853162.1">
    <property type="nucleotide sequence ID" value="XM_054997187.1"/>
</dbReference>
<keyword evidence="4" id="KW-1185">Reference proteome</keyword>
<evidence type="ECO:0000259" key="3">
    <source>
        <dbReference type="Pfam" id="PF24536"/>
    </source>
</evidence>
<accession>A0AA97KB09</accession>
<dbReference type="SUPFAM" id="SSF81296">
    <property type="entry name" value="E set domains"/>
    <property type="match status" value="1"/>
</dbReference>
<keyword evidence="2" id="KW-0812">Transmembrane</keyword>
<gene>
    <name evidence="5 6" type="primary">LOC129341846</name>
</gene>
<dbReference type="InterPro" id="IPR057106">
    <property type="entry name" value="NXPE4_C"/>
</dbReference>
<organism evidence="4 6">
    <name type="scientific">Eublepharis macularius</name>
    <name type="common">Leopard gecko</name>
    <name type="synonym">Cyrtodactylus macularius</name>
    <dbReference type="NCBI Taxonomy" id="481883"/>
    <lineage>
        <taxon>Eukaryota</taxon>
        <taxon>Metazoa</taxon>
        <taxon>Chordata</taxon>
        <taxon>Craniata</taxon>
        <taxon>Vertebrata</taxon>
        <taxon>Euteleostomi</taxon>
        <taxon>Lepidosauria</taxon>
        <taxon>Squamata</taxon>
        <taxon>Bifurcata</taxon>
        <taxon>Gekkota</taxon>
        <taxon>Eublepharidae</taxon>
        <taxon>Eublepharinae</taxon>
        <taxon>Eublepharis</taxon>
    </lineage>
</organism>
<dbReference type="Proteomes" id="UP001190640">
    <property type="component" value="Chromosome 14"/>
</dbReference>
<dbReference type="InterPro" id="IPR014756">
    <property type="entry name" value="Ig_E-set"/>
</dbReference>
<dbReference type="Pfam" id="PF06312">
    <property type="entry name" value="Neurexophilin"/>
    <property type="match status" value="1"/>
</dbReference>
<dbReference type="Pfam" id="PF24536">
    <property type="entry name" value="NXPE4_C"/>
    <property type="match status" value="1"/>
</dbReference>
<evidence type="ECO:0000313" key="6">
    <source>
        <dbReference type="RefSeq" id="XP_054853162.1"/>
    </source>
</evidence>
<dbReference type="InterPro" id="IPR013783">
    <property type="entry name" value="Ig-like_fold"/>
</dbReference>
<protein>
    <submittedName>
        <fullName evidence="5 6">NXPE family member 4-like isoform X1</fullName>
    </submittedName>
</protein>
<dbReference type="RefSeq" id="XP_054853161.1">
    <property type="nucleotide sequence ID" value="XM_054997186.1"/>
</dbReference>
<keyword evidence="2" id="KW-1133">Transmembrane helix</keyword>
<dbReference type="GeneID" id="129341846"/>
<proteinExistence type="inferred from homology"/>
<reference evidence="5 6" key="1">
    <citation type="submission" date="2025-04" db="UniProtKB">
        <authorList>
            <consortium name="RefSeq"/>
        </authorList>
    </citation>
    <scope>IDENTIFICATION</scope>
    <source>
        <tissue evidence="5 6">Blood</tissue>
    </source>
</reference>
<evidence type="ECO:0000313" key="5">
    <source>
        <dbReference type="RefSeq" id="XP_054853161.1"/>
    </source>
</evidence>
<dbReference type="AlphaFoldDB" id="A0AA97KB09"/>
<dbReference type="PANTHER" id="PTHR16165">
    <property type="entry name" value="NXPE FAMILY MEMBER"/>
    <property type="match status" value="1"/>
</dbReference>
<evidence type="ECO:0000313" key="4">
    <source>
        <dbReference type="Proteomes" id="UP001190640"/>
    </source>
</evidence>
<dbReference type="KEGG" id="emc:129341846"/>
<name>A0AA97KB09_EUBMA</name>
<dbReference type="InterPro" id="IPR026845">
    <property type="entry name" value="NXPH/NXPE"/>
</dbReference>
<comment type="similarity">
    <text evidence="1">Belongs to the NXPE family.</text>
</comment>
<feature type="domain" description="NXPE C-terminal" evidence="3">
    <location>
        <begin position="340"/>
        <end position="563"/>
    </location>
</feature>
<sequence>MQFSVTANRQRAFLAAVLVGLAMLSYFLHRTEIKVTFFGSHSESCIKQLAQTEEAFCHSFTGDRIGQRDQSALCTVWAQQRRKKQEMEDILTKLDQQMPSITFRDVKTTTSAKNSKATLLSHKDSYCVGDHLIVRLDLYDHLGKRKRYGGDFLRARVYSPGLKAGASGQVEDYKNGTYLVNFTLFWEGDVRVSILLIHPSEGVSAMWAARKKGYEKIAFTGKFLNGTSEVFTECGFNITTKEELCEYLDERDQEAFYCVKPKHVPCDAFIHLKSNNRPMSYLTPLEKSLFNRSNIGVEIPQTFGNIRVLSCNSTKTTPREKCAVGTSSPVPSGFVWQAQWRPAFCATSRLSTLDQINACLKGKLIYFMGDSTVRQWMEYLTRRVSTLKFFDLHGIGKLQNLLAVDMARNVQIQWKKHGHPIITAYDYTAKDHSYVARDIDKVAGDRDTAVVISLGQHFRPFPMELFLRRMLNVRAAVQRLLLRSPDTKVIIKAENIREMYIDPERFGDIHGYTQYLALRGIFQHLNVGFIDTWDMSIACAVNNVHPPEEVVGNQIDMFFAYIC</sequence>
<dbReference type="PANTHER" id="PTHR16165:SF3">
    <property type="entry name" value="NXPE FAMILY MEMBER 1"/>
    <property type="match status" value="1"/>
</dbReference>
<keyword evidence="2" id="KW-0472">Membrane</keyword>
<feature type="transmembrane region" description="Helical" evidence="2">
    <location>
        <begin position="12"/>
        <end position="29"/>
    </location>
</feature>